<dbReference type="GO" id="GO:0005634">
    <property type="term" value="C:nucleus"/>
    <property type="evidence" value="ECO:0007669"/>
    <property type="project" value="InterPro"/>
</dbReference>
<evidence type="ECO:0000259" key="5">
    <source>
        <dbReference type="PROSITE" id="PS51700"/>
    </source>
</evidence>
<dbReference type="AlphaFoldDB" id="A0A1B7TFT4"/>
<protein>
    <recommendedName>
        <fullName evidence="2">separase</fullName>
        <ecNumber evidence="2">3.4.22.49</ecNumber>
    </recommendedName>
</protein>
<dbReference type="GO" id="GO:0044732">
    <property type="term" value="C:mitotic spindle pole body"/>
    <property type="evidence" value="ECO:0007669"/>
    <property type="project" value="TreeGrafter"/>
</dbReference>
<organism evidence="6 7">
    <name type="scientific">Hanseniaspora valbyensis NRRL Y-1626</name>
    <dbReference type="NCBI Taxonomy" id="766949"/>
    <lineage>
        <taxon>Eukaryota</taxon>
        <taxon>Fungi</taxon>
        <taxon>Dikarya</taxon>
        <taxon>Ascomycota</taxon>
        <taxon>Saccharomycotina</taxon>
        <taxon>Saccharomycetes</taxon>
        <taxon>Saccharomycodales</taxon>
        <taxon>Saccharomycodaceae</taxon>
        <taxon>Hanseniaspora</taxon>
    </lineage>
</organism>
<evidence type="ECO:0000256" key="3">
    <source>
        <dbReference type="ARBA" id="ARBA00022801"/>
    </source>
</evidence>
<dbReference type="PANTHER" id="PTHR12792:SF0">
    <property type="entry name" value="SEPARIN"/>
    <property type="match status" value="1"/>
</dbReference>
<sequence>YLGHGNGIQYTSSKMLKKQKNIAPSLLIGCSSVKITNNNSFFGYGTLISYLIGGCPLVLGNLWDVTDKDIDLFSLSLFNKIGIISNGGKGERIDIACRESRYECRLRYLNGSAPVIYGLPL</sequence>
<dbReference type="PROSITE" id="PS51700">
    <property type="entry name" value="SEPARIN"/>
    <property type="match status" value="1"/>
</dbReference>
<dbReference type="Pfam" id="PF03568">
    <property type="entry name" value="Separin_C"/>
    <property type="match status" value="1"/>
</dbReference>
<dbReference type="GO" id="GO:0005737">
    <property type="term" value="C:cytoplasm"/>
    <property type="evidence" value="ECO:0007669"/>
    <property type="project" value="TreeGrafter"/>
</dbReference>
<keyword evidence="4" id="KW-0159">Chromosome partition</keyword>
<dbReference type="EMBL" id="LXPE01000007">
    <property type="protein sequence ID" value="OBA27606.1"/>
    <property type="molecule type" value="Genomic_DNA"/>
</dbReference>
<dbReference type="PANTHER" id="PTHR12792">
    <property type="entry name" value="EXTRA SPINDLE POLES 1-RELATED"/>
    <property type="match status" value="1"/>
</dbReference>
<dbReference type="Proteomes" id="UP000092321">
    <property type="component" value="Unassembled WGS sequence"/>
</dbReference>
<dbReference type="GO" id="GO:0051307">
    <property type="term" value="P:meiotic chromosome separation"/>
    <property type="evidence" value="ECO:0007669"/>
    <property type="project" value="TreeGrafter"/>
</dbReference>
<keyword evidence="3" id="KW-0378">Hydrolase</keyword>
<keyword evidence="7" id="KW-1185">Reference proteome</keyword>
<gene>
    <name evidence="6" type="ORF">HANVADRAFT_15333</name>
</gene>
<evidence type="ECO:0000256" key="4">
    <source>
        <dbReference type="ARBA" id="ARBA00022829"/>
    </source>
</evidence>
<dbReference type="EC" id="3.4.22.49" evidence="2"/>
<evidence type="ECO:0000313" key="6">
    <source>
        <dbReference type="EMBL" id="OBA27606.1"/>
    </source>
</evidence>
<feature type="domain" description="Peptidase C50" evidence="5">
    <location>
        <begin position="1"/>
        <end position="41"/>
    </location>
</feature>
<evidence type="ECO:0000256" key="1">
    <source>
        <dbReference type="ARBA" id="ARBA00000451"/>
    </source>
</evidence>
<evidence type="ECO:0000256" key="2">
    <source>
        <dbReference type="ARBA" id="ARBA00012489"/>
    </source>
</evidence>
<comment type="catalytic activity">
    <reaction evidence="1">
        <text>All bonds known to be hydrolyzed by this endopeptidase have arginine in P1 and an acidic residue in P4. P6 is often occupied by an acidic residue or by a hydroxy-amino-acid residue, the phosphorylation of which enhances cleavage.</text>
        <dbReference type="EC" id="3.4.22.49"/>
    </reaction>
</comment>
<evidence type="ECO:0000313" key="7">
    <source>
        <dbReference type="Proteomes" id="UP000092321"/>
    </source>
</evidence>
<dbReference type="GO" id="GO:0006508">
    <property type="term" value="P:proteolysis"/>
    <property type="evidence" value="ECO:0007669"/>
    <property type="project" value="InterPro"/>
</dbReference>
<feature type="non-terminal residue" evidence="6">
    <location>
        <position position="121"/>
    </location>
</feature>
<name>A0A1B7TFT4_9ASCO</name>
<proteinExistence type="predicted"/>
<dbReference type="GO" id="GO:0004197">
    <property type="term" value="F:cysteine-type endopeptidase activity"/>
    <property type="evidence" value="ECO:0007669"/>
    <property type="project" value="InterPro"/>
</dbReference>
<comment type="caution">
    <text evidence="6">The sequence shown here is derived from an EMBL/GenBank/DDBJ whole genome shotgun (WGS) entry which is preliminary data.</text>
</comment>
<dbReference type="InterPro" id="IPR005314">
    <property type="entry name" value="Peptidase_C50"/>
</dbReference>
<dbReference type="OrthoDB" id="10255632at2759"/>
<dbReference type="GO" id="GO:0072686">
    <property type="term" value="C:mitotic spindle"/>
    <property type="evidence" value="ECO:0007669"/>
    <property type="project" value="TreeGrafter"/>
</dbReference>
<accession>A0A1B7TFT4</accession>
<reference evidence="7" key="1">
    <citation type="journal article" date="2016" name="Proc. Natl. Acad. Sci. U.S.A.">
        <title>Comparative genomics of biotechnologically important yeasts.</title>
        <authorList>
            <person name="Riley R."/>
            <person name="Haridas S."/>
            <person name="Wolfe K.H."/>
            <person name="Lopes M.R."/>
            <person name="Hittinger C.T."/>
            <person name="Goeker M."/>
            <person name="Salamov A.A."/>
            <person name="Wisecaver J.H."/>
            <person name="Long T.M."/>
            <person name="Calvey C.H."/>
            <person name="Aerts A.L."/>
            <person name="Barry K.W."/>
            <person name="Choi C."/>
            <person name="Clum A."/>
            <person name="Coughlan A.Y."/>
            <person name="Deshpande S."/>
            <person name="Douglass A.P."/>
            <person name="Hanson S.J."/>
            <person name="Klenk H.-P."/>
            <person name="LaButti K.M."/>
            <person name="Lapidus A."/>
            <person name="Lindquist E.A."/>
            <person name="Lipzen A.M."/>
            <person name="Meier-Kolthoff J.P."/>
            <person name="Ohm R.A."/>
            <person name="Otillar R.P."/>
            <person name="Pangilinan J.L."/>
            <person name="Peng Y."/>
            <person name="Rokas A."/>
            <person name="Rosa C.A."/>
            <person name="Scheuner C."/>
            <person name="Sibirny A.A."/>
            <person name="Slot J.C."/>
            <person name="Stielow J.B."/>
            <person name="Sun H."/>
            <person name="Kurtzman C.P."/>
            <person name="Blackwell M."/>
            <person name="Grigoriev I.V."/>
            <person name="Jeffries T.W."/>
        </authorList>
    </citation>
    <scope>NUCLEOTIDE SEQUENCE [LARGE SCALE GENOMIC DNA]</scope>
    <source>
        <strain evidence="7">NRRL Y-1626</strain>
    </source>
</reference>
<dbReference type="InterPro" id="IPR030397">
    <property type="entry name" value="SEPARIN_core_dom"/>
</dbReference>
<feature type="non-terminal residue" evidence="6">
    <location>
        <position position="1"/>
    </location>
</feature>